<keyword evidence="1" id="KW-1133">Transmembrane helix</keyword>
<dbReference type="RefSeq" id="WP_205256310.1">
    <property type="nucleotide sequence ID" value="NZ_BAAAPV010000001.1"/>
</dbReference>
<dbReference type="Pfam" id="PF18969">
    <property type="entry name" value="DUF5708"/>
    <property type="match status" value="1"/>
</dbReference>
<protein>
    <submittedName>
        <fullName evidence="2">Uncharacterized protein</fullName>
    </submittedName>
</protein>
<dbReference type="EMBL" id="JAERWL010000006">
    <property type="protein sequence ID" value="MBM9476227.1"/>
    <property type="molecule type" value="Genomic_DNA"/>
</dbReference>
<organism evidence="2 3">
    <name type="scientific">Nakamurella flavida</name>
    <dbReference type="NCBI Taxonomy" id="363630"/>
    <lineage>
        <taxon>Bacteria</taxon>
        <taxon>Bacillati</taxon>
        <taxon>Actinomycetota</taxon>
        <taxon>Actinomycetes</taxon>
        <taxon>Nakamurellales</taxon>
        <taxon>Nakamurellaceae</taxon>
        <taxon>Nakamurella</taxon>
    </lineage>
</organism>
<keyword evidence="1" id="KW-0472">Membrane</keyword>
<sequence>MSTDKLHLLTGGTLIVIGVVLALTTRGVRTPIVTLDKLGIVLAVLGAIEVAVTAVIMARAGRGGRAVR</sequence>
<name>A0A938YHW6_9ACTN</name>
<evidence type="ECO:0000313" key="3">
    <source>
        <dbReference type="Proteomes" id="UP000663801"/>
    </source>
</evidence>
<feature type="transmembrane region" description="Helical" evidence="1">
    <location>
        <begin position="38"/>
        <end position="58"/>
    </location>
</feature>
<evidence type="ECO:0000313" key="2">
    <source>
        <dbReference type="EMBL" id="MBM9476227.1"/>
    </source>
</evidence>
<comment type="caution">
    <text evidence="2">The sequence shown here is derived from an EMBL/GenBank/DDBJ whole genome shotgun (WGS) entry which is preliminary data.</text>
</comment>
<gene>
    <name evidence="2" type="ORF">JL107_07200</name>
</gene>
<reference evidence="2" key="1">
    <citation type="submission" date="2021-01" db="EMBL/GenBank/DDBJ databases">
        <title>KCTC 19127 draft genome.</title>
        <authorList>
            <person name="An D."/>
        </authorList>
    </citation>
    <scope>NUCLEOTIDE SEQUENCE</scope>
    <source>
        <strain evidence="2">KCTC 19127</strain>
    </source>
</reference>
<keyword evidence="3" id="KW-1185">Reference proteome</keyword>
<dbReference type="AlphaFoldDB" id="A0A938YHW6"/>
<dbReference type="InterPro" id="IPR043762">
    <property type="entry name" value="DUF5708"/>
</dbReference>
<accession>A0A938YHW6</accession>
<dbReference type="Proteomes" id="UP000663801">
    <property type="component" value="Unassembled WGS sequence"/>
</dbReference>
<evidence type="ECO:0000256" key="1">
    <source>
        <dbReference type="SAM" id="Phobius"/>
    </source>
</evidence>
<proteinExistence type="predicted"/>
<keyword evidence="1" id="KW-0812">Transmembrane</keyword>